<dbReference type="InterPro" id="IPR015813">
    <property type="entry name" value="Pyrv/PenolPyrv_kinase-like_dom"/>
</dbReference>
<dbReference type="KEGG" id="ebla:JGUZn3_16380"/>
<evidence type="ECO:0000256" key="2">
    <source>
        <dbReference type="ARBA" id="ARBA00022419"/>
    </source>
</evidence>
<keyword evidence="4" id="KW-1185">Reference proteome</keyword>
<sequence>MHTPPSSLPILDKLIAFTQQVTDKNEINYSGNPILMVSHYISQQMLSGHISLEEIDKLIELLRDKAFVKRAHRLRHYVSADEADKNTQKTTHVFKTFLESLKERSTDGSPAPLSFTTFQSVIEKIHYAAVFTAHPTFALANPVYAELAQIASQSEQGGPGAKSAYIQKKPFSTHRRHAPPTLEEEFRLANEAILRGRNSLDQLNETIFGLAKQHWPEQWHTLTPSPIVLTSWVGYDTDGRVDIGWWDTLRLRLRMKHMQLSRFYEQTSSIQKAAQSLRSRLELAMSTVQQQIDNCPSSANPKEVSTFAEILIKHREDAILSADSLKELYIQTEENLKTPEEQLSFAMAKSGFISHGLSIAHSHVRLNSRQLHNVARQRLGIVDSPENPIHRRSILSKINNELANVQPETSDFGSLILEQASAARLMMTVSKIVKHIDTTSPIRFLVAETESGYTLLVALWLAKLFNVEKHIEISPLFETYDALVHGARIIEEALRSSHWRHYLQTTGKLCLQFGYSDSGRYVGQMASTYLIERLKLQLANLLKRHNLQDVQLVFFDTHGESIGRGAHPYRLADRLNYLSPPYMRHVFEKNNITFREESAFQGGDGYLLFGTQILSNSTITTIVEHIFRPTMPVDDPIYNDPDFSSEFFSSIEANMNGLVEDKGYAALLGSFGPSLIDKTGSRPSARQSDGSAGSIQIRHPSELRAIPNNAILQQMGWCANTIHGLGSAALRNPESFQEFIHKSERFRVALDFVDHALKHSDTEVLGATILLFDPGYWLERASSEKNEDRKITNIAIAQKLQKLNLWSITQSMFHTIQADHLALRMAWPEAPSMAAEEQLLHALRLSLIERIWSLATHIPYFSPQFSVNRETLDVQIFYLKIPTALETLLRIFPQGTDKTLTLNFYEPASPQHETAYKRENLEIFQPMGKMFDQIREIGVAIMHNNGSFG</sequence>
<dbReference type="GO" id="GO:0008964">
    <property type="term" value="F:phosphoenolpyruvate carboxylase activity"/>
    <property type="evidence" value="ECO:0007669"/>
    <property type="project" value="InterPro"/>
</dbReference>
<dbReference type="RefSeq" id="WP_203413083.1">
    <property type="nucleotide sequence ID" value="NZ_CP060244.1"/>
</dbReference>
<dbReference type="Pfam" id="PF00311">
    <property type="entry name" value="PEPcase"/>
    <property type="match status" value="1"/>
</dbReference>
<evidence type="ECO:0000313" key="3">
    <source>
        <dbReference type="EMBL" id="QNT78859.1"/>
    </source>
</evidence>
<dbReference type="PANTHER" id="PTHR30523:SF6">
    <property type="entry name" value="PHOSPHOENOLPYRUVATE CARBOXYLASE"/>
    <property type="match status" value="1"/>
</dbReference>
<gene>
    <name evidence="3" type="primary">ppc</name>
    <name evidence="3" type="ORF">JGUZn3_16380</name>
</gene>
<name>A0A7H1NSU9_9PROT</name>
<comment type="function">
    <text evidence="1">Forms oxaloacetate, a four-carbon dicarboxylic acid source for the tricarboxylic acid cycle.</text>
</comment>
<keyword evidence="3" id="KW-0456">Lyase</keyword>
<organism evidence="3 4">
    <name type="scientific">Entomobacter blattae</name>
    <dbReference type="NCBI Taxonomy" id="2762277"/>
    <lineage>
        <taxon>Bacteria</taxon>
        <taxon>Pseudomonadati</taxon>
        <taxon>Pseudomonadota</taxon>
        <taxon>Alphaproteobacteria</taxon>
        <taxon>Acetobacterales</taxon>
        <taxon>Acetobacteraceae</taxon>
        <taxon>Entomobacter</taxon>
    </lineage>
</organism>
<dbReference type="GO" id="GO:0005829">
    <property type="term" value="C:cytosol"/>
    <property type="evidence" value="ECO:0007669"/>
    <property type="project" value="TreeGrafter"/>
</dbReference>
<evidence type="ECO:0000313" key="4">
    <source>
        <dbReference type="Proteomes" id="UP000516349"/>
    </source>
</evidence>
<dbReference type="EMBL" id="CP060244">
    <property type="protein sequence ID" value="QNT78859.1"/>
    <property type="molecule type" value="Genomic_DNA"/>
</dbReference>
<accession>A0A7H1NSU9</accession>
<dbReference type="GO" id="GO:0006099">
    <property type="term" value="P:tricarboxylic acid cycle"/>
    <property type="evidence" value="ECO:0007669"/>
    <property type="project" value="InterPro"/>
</dbReference>
<dbReference type="PANTHER" id="PTHR30523">
    <property type="entry name" value="PHOSPHOENOLPYRUVATE CARBOXYLASE"/>
    <property type="match status" value="1"/>
</dbReference>
<protein>
    <recommendedName>
        <fullName evidence="2">Phosphoenolpyruvate carboxylase</fullName>
    </recommendedName>
</protein>
<keyword evidence="3" id="KW-0670">Pyruvate</keyword>
<dbReference type="AlphaFoldDB" id="A0A7H1NSU9"/>
<reference evidence="3 4" key="1">
    <citation type="submission" date="2020-08" db="EMBL/GenBank/DDBJ databases">
        <title>Complete genome sequence of Entomobacter blattae G55GP.</title>
        <authorList>
            <person name="Poehlein A."/>
            <person name="Guzman J."/>
            <person name="Daniel R."/>
            <person name="Vilcinskas A."/>
        </authorList>
    </citation>
    <scope>NUCLEOTIDE SEQUENCE [LARGE SCALE GENOMIC DNA]</scope>
    <source>
        <strain evidence="3 4">G55GP</strain>
    </source>
</reference>
<dbReference type="InterPro" id="IPR021135">
    <property type="entry name" value="PEP_COase"/>
</dbReference>
<evidence type="ECO:0000256" key="1">
    <source>
        <dbReference type="ARBA" id="ARBA00003670"/>
    </source>
</evidence>
<dbReference type="GO" id="GO:0015977">
    <property type="term" value="P:carbon fixation"/>
    <property type="evidence" value="ECO:0007669"/>
    <property type="project" value="InterPro"/>
</dbReference>
<proteinExistence type="predicted"/>
<dbReference type="Proteomes" id="UP000516349">
    <property type="component" value="Chromosome"/>
</dbReference>
<dbReference type="SUPFAM" id="SSF51621">
    <property type="entry name" value="Phosphoenolpyruvate/pyruvate domain"/>
    <property type="match status" value="1"/>
</dbReference>